<comment type="subunit">
    <text evidence="2 6">Part of the 50S ribosomal subunit.</text>
</comment>
<dbReference type="HAMAP" id="MF_01328_B">
    <property type="entry name" value="Ribosomal_uL4_B"/>
    <property type="match status" value="1"/>
</dbReference>
<comment type="function">
    <text evidence="6">Forms part of the polypeptide exit tunnel.</text>
</comment>
<dbReference type="PANTHER" id="PTHR10746:SF6">
    <property type="entry name" value="LARGE RIBOSOMAL SUBUNIT PROTEIN UL4M"/>
    <property type="match status" value="1"/>
</dbReference>
<dbReference type="InterPro" id="IPR023574">
    <property type="entry name" value="Ribosomal_uL4_dom_sf"/>
</dbReference>
<keyword evidence="9" id="KW-1185">Reference proteome</keyword>
<proteinExistence type="inferred from homology"/>
<evidence type="ECO:0000256" key="1">
    <source>
        <dbReference type="ARBA" id="ARBA00010528"/>
    </source>
</evidence>
<dbReference type="Pfam" id="PF00573">
    <property type="entry name" value="Ribosomal_L4"/>
    <property type="match status" value="1"/>
</dbReference>
<comment type="function">
    <text evidence="6">One of the primary rRNA binding proteins, this protein initially binds near the 5'-end of the 23S rRNA. It is important during the early stages of 50S assembly. It makes multiple contacts with different domains of the 23S rRNA in the assembled 50S subunit and ribosome.</text>
</comment>
<dbReference type="InterPro" id="IPR013005">
    <property type="entry name" value="Ribosomal_uL4-like"/>
</dbReference>
<evidence type="ECO:0000256" key="2">
    <source>
        <dbReference type="ARBA" id="ARBA00011838"/>
    </source>
</evidence>
<dbReference type="EMBL" id="BAAACP010000026">
    <property type="protein sequence ID" value="GAA0866271.1"/>
    <property type="molecule type" value="Genomic_DNA"/>
</dbReference>
<dbReference type="GO" id="GO:0005840">
    <property type="term" value="C:ribosome"/>
    <property type="evidence" value="ECO:0007669"/>
    <property type="project" value="UniProtKB-KW"/>
</dbReference>
<keyword evidence="6" id="KW-0694">RNA-binding</keyword>
<keyword evidence="6" id="KW-0699">rRNA-binding</keyword>
<dbReference type="RefSeq" id="WP_187006835.1">
    <property type="nucleotide sequence ID" value="NZ_BAAACP010000026.1"/>
</dbReference>
<name>A0ABP3XKZ6_9FIRM</name>
<reference evidence="9" key="1">
    <citation type="journal article" date="2019" name="Int. J. Syst. Evol. Microbiol.">
        <title>The Global Catalogue of Microorganisms (GCM) 10K type strain sequencing project: providing services to taxonomists for standard genome sequencing and annotation.</title>
        <authorList>
            <consortium name="The Broad Institute Genomics Platform"/>
            <consortium name="The Broad Institute Genome Sequencing Center for Infectious Disease"/>
            <person name="Wu L."/>
            <person name="Ma J."/>
        </authorList>
    </citation>
    <scope>NUCLEOTIDE SEQUENCE [LARGE SCALE GENOMIC DNA]</scope>
    <source>
        <strain evidence="9">JCM 6486</strain>
    </source>
</reference>
<keyword evidence="3 6" id="KW-0689">Ribosomal protein</keyword>
<feature type="region of interest" description="Disordered" evidence="7">
    <location>
        <begin position="44"/>
        <end position="72"/>
    </location>
</feature>
<dbReference type="NCBIfam" id="TIGR03953">
    <property type="entry name" value="rplD_bact"/>
    <property type="match status" value="1"/>
</dbReference>
<protein>
    <recommendedName>
        <fullName evidence="5 6">Large ribosomal subunit protein uL4</fullName>
    </recommendedName>
</protein>
<evidence type="ECO:0000256" key="4">
    <source>
        <dbReference type="ARBA" id="ARBA00023274"/>
    </source>
</evidence>
<evidence type="ECO:0000313" key="8">
    <source>
        <dbReference type="EMBL" id="GAA0866271.1"/>
    </source>
</evidence>
<dbReference type="PANTHER" id="PTHR10746">
    <property type="entry name" value="50S RIBOSOMAL PROTEIN L4"/>
    <property type="match status" value="1"/>
</dbReference>
<organism evidence="8 9">
    <name type="scientific">Paraclostridium tenue</name>
    <dbReference type="NCBI Taxonomy" id="1737"/>
    <lineage>
        <taxon>Bacteria</taxon>
        <taxon>Bacillati</taxon>
        <taxon>Bacillota</taxon>
        <taxon>Clostridia</taxon>
        <taxon>Peptostreptococcales</taxon>
        <taxon>Peptostreptococcaceae</taxon>
        <taxon>Paraclostridium</taxon>
    </lineage>
</organism>
<comment type="caution">
    <text evidence="8">The sequence shown here is derived from an EMBL/GenBank/DDBJ whole genome shotgun (WGS) entry which is preliminary data.</text>
</comment>
<sequence>MPKLNILNVNGQNVGEIELAEAIFGVEVNEHVLYEVVKNQLANKRQGTQSAKTRAEVRGGGRKPWKQKGTGRARQGSIRAVQWVGGGVAFAPKPRNYRYTLPKKVRRLAMKSALSSKVQNNEIIVLDALTMEAPKTKEFAQILKNINASKKALVVTAEKDENVVKSARNIEGVQAATVNTINVYDILKYDTFVITTDAVKKVEEVYA</sequence>
<accession>A0ABP3XKZ6</accession>
<evidence type="ECO:0000256" key="3">
    <source>
        <dbReference type="ARBA" id="ARBA00022980"/>
    </source>
</evidence>
<dbReference type="Gene3D" id="3.40.1370.10">
    <property type="match status" value="1"/>
</dbReference>
<evidence type="ECO:0000256" key="7">
    <source>
        <dbReference type="SAM" id="MobiDB-lite"/>
    </source>
</evidence>
<evidence type="ECO:0000256" key="5">
    <source>
        <dbReference type="ARBA" id="ARBA00035244"/>
    </source>
</evidence>
<dbReference type="Proteomes" id="UP001400965">
    <property type="component" value="Unassembled WGS sequence"/>
</dbReference>
<keyword evidence="4 6" id="KW-0687">Ribonucleoprotein</keyword>
<feature type="compositionally biased region" description="Basic residues" evidence="7">
    <location>
        <begin position="60"/>
        <end position="71"/>
    </location>
</feature>
<comment type="similarity">
    <text evidence="1 6">Belongs to the universal ribosomal protein uL4 family.</text>
</comment>
<dbReference type="SUPFAM" id="SSF52166">
    <property type="entry name" value="Ribosomal protein L4"/>
    <property type="match status" value="1"/>
</dbReference>
<dbReference type="InterPro" id="IPR002136">
    <property type="entry name" value="Ribosomal_uL4"/>
</dbReference>
<gene>
    <name evidence="6 8" type="primary">rplD</name>
    <name evidence="8" type="ORF">GCM10008917_26940</name>
</gene>
<evidence type="ECO:0000256" key="6">
    <source>
        <dbReference type="HAMAP-Rule" id="MF_01328"/>
    </source>
</evidence>
<evidence type="ECO:0000313" key="9">
    <source>
        <dbReference type="Proteomes" id="UP001400965"/>
    </source>
</evidence>